<dbReference type="Proteomes" id="UP001240171">
    <property type="component" value="Unassembled WGS sequence"/>
</dbReference>
<dbReference type="InterPro" id="IPR023430">
    <property type="entry name" value="Pept_HybD-like_dom_sf"/>
</dbReference>
<evidence type="ECO:0000256" key="1">
    <source>
        <dbReference type="ARBA" id="ARBA00022670"/>
    </source>
</evidence>
<dbReference type="InterPro" id="IPR005080">
    <property type="entry name" value="Peptidase_A25"/>
</dbReference>
<dbReference type="RefSeq" id="WP_305022651.1">
    <property type="nucleotide sequence ID" value="NZ_JAUQTB010000001.1"/>
</dbReference>
<feature type="propeptide" id="PRO_5044921825" evidence="4">
    <location>
        <begin position="1"/>
        <end position="13"/>
    </location>
</feature>
<comment type="subunit">
    <text evidence="4">Homotetramer.</text>
</comment>
<accession>A0ABT9CD22</accession>
<keyword evidence="2 4" id="KW-0378">Hydrolase</keyword>
<name>A0ABT9CD22_9BACL</name>
<comment type="similarity">
    <text evidence="4">Belongs to the peptidase A25 family.</text>
</comment>
<reference evidence="5 6" key="1">
    <citation type="submission" date="2023-07" db="EMBL/GenBank/DDBJ databases">
        <title>Paenibacillus sp. JX-17 nov. isolated from soil.</title>
        <authorList>
            <person name="Wan Y."/>
            <person name="Liu B."/>
        </authorList>
    </citation>
    <scope>NUCLEOTIDE SEQUENCE [LARGE SCALE GENOMIC DNA]</scope>
    <source>
        <strain evidence="5 6">JX-17</strain>
    </source>
</reference>
<comment type="caution">
    <text evidence="5">The sequence shown here is derived from an EMBL/GenBank/DDBJ whole genome shotgun (WGS) entry which is preliminary data.</text>
</comment>
<protein>
    <recommendedName>
        <fullName evidence="4">Germination protease</fullName>
        <ecNumber evidence="4">3.4.24.78</ecNumber>
    </recommendedName>
    <alternativeName>
        <fullName evidence="4">GPR endopeptidase</fullName>
    </alternativeName>
    <alternativeName>
        <fullName evidence="4">Germination proteinase</fullName>
    </alternativeName>
    <alternativeName>
        <fullName evidence="4">Spore protease</fullName>
    </alternativeName>
</protein>
<dbReference type="EC" id="3.4.24.78" evidence="4"/>
<organism evidence="5 6">
    <name type="scientific">Paenibacillus lacisoli</name>
    <dbReference type="NCBI Taxonomy" id="3064525"/>
    <lineage>
        <taxon>Bacteria</taxon>
        <taxon>Bacillati</taxon>
        <taxon>Bacillota</taxon>
        <taxon>Bacilli</taxon>
        <taxon>Bacillales</taxon>
        <taxon>Paenibacillaceae</taxon>
        <taxon>Paenibacillus</taxon>
    </lineage>
</organism>
<dbReference type="SUPFAM" id="SSF53163">
    <property type="entry name" value="HybD-like"/>
    <property type="match status" value="1"/>
</dbReference>
<proteinExistence type="inferred from homology"/>
<sequence length="333" mass="36245">MSLDLEKFAVRTDLAIEARELAARSGQTPFPGVEEQVEEHDGIKVTRLDVLNEAGERAIGKVKGHYITFEVPQLREGDTGLQDRVANAFCREFERFIAKLGITPKSRVLVVGLGNWNVTPDSLGPLVVENLMVTRQYFELVPDQVAPGYREVSAVAPGVLGLTGIETSDIVQGIAERTKPDLIIAIDALASRSLERINTTIQIADIGIHPGSGIGNKRRGITRDIMGVPCIAIGVPTVSYASTIVNDALDLMKKHFGRETNSTRDIMGMLDDISEQDRLGLVREVLQPLGHDLIVTPKEIDEFIEDIANIIATGLNTALHEAVNPDNAAAYTH</sequence>
<dbReference type="Gene3D" id="3.40.50.1450">
    <property type="entry name" value="HybD-like"/>
    <property type="match status" value="1"/>
</dbReference>
<evidence type="ECO:0000313" key="6">
    <source>
        <dbReference type="Proteomes" id="UP001240171"/>
    </source>
</evidence>
<keyword evidence="1 4" id="KW-0645">Protease</keyword>
<dbReference type="PIRSF" id="PIRSF019549">
    <property type="entry name" value="Peptidase_A25"/>
    <property type="match status" value="1"/>
</dbReference>
<evidence type="ECO:0000256" key="3">
    <source>
        <dbReference type="ARBA" id="ARBA00023145"/>
    </source>
</evidence>
<feature type="chain" id="PRO_5044921824" description="Germination protease" evidence="4">
    <location>
        <begin position="14"/>
        <end position="333"/>
    </location>
</feature>
<dbReference type="Pfam" id="PF03418">
    <property type="entry name" value="Peptidase_A25"/>
    <property type="match status" value="1"/>
</dbReference>
<keyword evidence="6" id="KW-1185">Reference proteome</keyword>
<comment type="function">
    <text evidence="4">Initiates the rapid degradation of small, acid-soluble proteins during spore germination.</text>
</comment>
<keyword evidence="3 4" id="KW-0865">Zymogen</keyword>
<dbReference type="HAMAP" id="MF_00626">
    <property type="entry name" value="Germination_prot"/>
    <property type="match status" value="1"/>
</dbReference>
<dbReference type="EMBL" id="JAUQTB010000001">
    <property type="protein sequence ID" value="MDO7905488.1"/>
    <property type="molecule type" value="Genomic_DNA"/>
</dbReference>
<evidence type="ECO:0000256" key="4">
    <source>
        <dbReference type="HAMAP-Rule" id="MF_00626"/>
    </source>
</evidence>
<evidence type="ECO:0000256" key="2">
    <source>
        <dbReference type="ARBA" id="ARBA00022801"/>
    </source>
</evidence>
<dbReference type="GO" id="GO:0016787">
    <property type="term" value="F:hydrolase activity"/>
    <property type="evidence" value="ECO:0007669"/>
    <property type="project" value="UniProtKB-KW"/>
</dbReference>
<comment type="PTM">
    <text evidence="4">Autoproteolytically processed. The inactive tetrameric zymogen termed p46 autoprocesses to a smaller form termed p41, which is active only during spore germination.</text>
</comment>
<evidence type="ECO:0000313" key="5">
    <source>
        <dbReference type="EMBL" id="MDO7905488.1"/>
    </source>
</evidence>
<comment type="catalytic activity">
    <reaction evidence="4">
        <text>Endopeptidase action with P4 Glu or Asp, P1 preferably Glu &gt; Asp, P1' hydrophobic and P2' Ala.</text>
        <dbReference type="EC" id="3.4.24.78"/>
    </reaction>
</comment>
<gene>
    <name evidence="4 5" type="primary">gpr</name>
    <name evidence="5" type="ORF">Q5741_03560</name>
</gene>
<dbReference type="NCBIfam" id="TIGR01441">
    <property type="entry name" value="GPR"/>
    <property type="match status" value="1"/>
</dbReference>